<dbReference type="SUPFAM" id="SSF52499">
    <property type="entry name" value="Isochorismatase-like hydrolases"/>
    <property type="match status" value="1"/>
</dbReference>
<evidence type="ECO:0000313" key="3">
    <source>
        <dbReference type="EMBL" id="CAD8680583.1"/>
    </source>
</evidence>
<dbReference type="CDD" id="cd00431">
    <property type="entry name" value="cysteine_hydrolases"/>
    <property type="match status" value="1"/>
</dbReference>
<dbReference type="Pfam" id="PF00857">
    <property type="entry name" value="Isochorismatase"/>
    <property type="match status" value="1"/>
</dbReference>
<proteinExistence type="inferred from homology"/>
<evidence type="ECO:0000256" key="1">
    <source>
        <dbReference type="ARBA" id="ARBA00006336"/>
    </source>
</evidence>
<dbReference type="InterPro" id="IPR036380">
    <property type="entry name" value="Isochorismatase-like_sf"/>
</dbReference>
<organism evidence="3">
    <name type="scientific">Chlamydomonas leiostraca</name>
    <dbReference type="NCBI Taxonomy" id="1034604"/>
    <lineage>
        <taxon>Eukaryota</taxon>
        <taxon>Viridiplantae</taxon>
        <taxon>Chlorophyta</taxon>
        <taxon>core chlorophytes</taxon>
        <taxon>Chlorophyceae</taxon>
        <taxon>CS clade</taxon>
        <taxon>Chlamydomonadales</taxon>
        <taxon>Chlamydomonadaceae</taxon>
        <taxon>Chlamydomonas</taxon>
    </lineage>
</organism>
<dbReference type="InterPro" id="IPR000868">
    <property type="entry name" value="Isochorismatase-like_dom"/>
</dbReference>
<feature type="domain" description="Isochorismatase-like" evidence="2">
    <location>
        <begin position="2"/>
        <end position="175"/>
    </location>
</feature>
<gene>
    <name evidence="3" type="ORF">CLEI1391_LOCUS9663</name>
</gene>
<comment type="similarity">
    <text evidence="1">Belongs to the isochorismatase family.</text>
</comment>
<reference evidence="3" key="1">
    <citation type="submission" date="2021-01" db="EMBL/GenBank/DDBJ databases">
        <authorList>
            <person name="Corre E."/>
            <person name="Pelletier E."/>
            <person name="Niang G."/>
            <person name="Scheremetjew M."/>
            <person name="Finn R."/>
            <person name="Kale V."/>
            <person name="Holt S."/>
            <person name="Cochrane G."/>
            <person name="Meng A."/>
            <person name="Brown T."/>
            <person name="Cohen L."/>
        </authorList>
    </citation>
    <scope>NUCLEOTIDE SEQUENCE</scope>
    <source>
        <strain evidence="3">SAG 11-49</strain>
    </source>
</reference>
<dbReference type="EMBL" id="HBFB01017261">
    <property type="protein sequence ID" value="CAD8680583.1"/>
    <property type="molecule type" value="Transcribed_RNA"/>
</dbReference>
<name>A0A7S0WSL0_9CHLO</name>
<dbReference type="Gene3D" id="3.40.50.850">
    <property type="entry name" value="Isochorismatase-like"/>
    <property type="match status" value="1"/>
</dbReference>
<dbReference type="AlphaFoldDB" id="A0A7S0WSL0"/>
<accession>A0A7S0WSL0</accession>
<sequence length="189" mass="20462">MAALICIDMQNDFCLETSPLCVKGAMSCLPHVKEALATARKHHMSIFWVIREHDPSGVDIEWTRKHLCQSGGAGATLPGTTGAALVDGLEARPGEVVIIKKRFSAFSHTHLDLVLRRLNVRTVAICGVQTPNCIRATAVDALGLDYEVVVLSDATASKSEAVQENNLEDMRCMGIKTPTTHGWAQALMP</sequence>
<evidence type="ECO:0000259" key="2">
    <source>
        <dbReference type="Pfam" id="PF00857"/>
    </source>
</evidence>
<protein>
    <recommendedName>
        <fullName evidence="2">Isochorismatase-like domain-containing protein</fullName>
    </recommendedName>
</protein>
<dbReference type="PANTHER" id="PTHR47044">
    <property type="entry name" value="OS02G0276400 PROTEIN"/>
    <property type="match status" value="1"/>
</dbReference>